<name>A0A916K1A3_9BACL</name>
<sequence length="78" mass="8927">MSENSETQQEILQRLTRVETKLDMMVSAKDIASEAQQMGKSAHKRLDSLEDHQKWLWRTVASALIVGLINLLFKLKGM</sequence>
<comment type="caution">
    <text evidence="2">The sequence shown here is derived from an EMBL/GenBank/DDBJ whole genome shotgun (WGS) entry which is preliminary data.</text>
</comment>
<reference evidence="2" key="1">
    <citation type="submission" date="2021-06" db="EMBL/GenBank/DDBJ databases">
        <authorList>
            <person name="Criscuolo A."/>
        </authorList>
    </citation>
    <scope>NUCLEOTIDE SEQUENCE</scope>
    <source>
        <strain evidence="2">CIP111600</strain>
    </source>
</reference>
<dbReference type="Pfam" id="PF10779">
    <property type="entry name" value="XhlA"/>
    <property type="match status" value="1"/>
</dbReference>
<keyword evidence="1" id="KW-1133">Transmembrane helix</keyword>
<feature type="transmembrane region" description="Helical" evidence="1">
    <location>
        <begin position="55"/>
        <end position="73"/>
    </location>
</feature>
<protein>
    <recommendedName>
        <fullName evidence="4">Hemolysin XhlA</fullName>
    </recommendedName>
</protein>
<gene>
    <name evidence="2" type="ORF">PAESOLCIP111_01977</name>
</gene>
<evidence type="ECO:0000256" key="1">
    <source>
        <dbReference type="SAM" id="Phobius"/>
    </source>
</evidence>
<evidence type="ECO:0008006" key="4">
    <source>
        <dbReference type="Google" id="ProtNLM"/>
    </source>
</evidence>
<dbReference type="AlphaFoldDB" id="A0A916K1A3"/>
<keyword evidence="1" id="KW-0812">Transmembrane</keyword>
<dbReference type="InterPro" id="IPR019715">
    <property type="entry name" value="Haemolysin_XhlA"/>
</dbReference>
<dbReference type="Proteomes" id="UP000693672">
    <property type="component" value="Unassembled WGS sequence"/>
</dbReference>
<dbReference type="RefSeq" id="WP_218091759.1">
    <property type="nucleotide sequence ID" value="NZ_CAJVAS010000006.1"/>
</dbReference>
<dbReference type="EMBL" id="CAJVAS010000006">
    <property type="protein sequence ID" value="CAG7617068.1"/>
    <property type="molecule type" value="Genomic_DNA"/>
</dbReference>
<evidence type="ECO:0000313" key="3">
    <source>
        <dbReference type="Proteomes" id="UP000693672"/>
    </source>
</evidence>
<evidence type="ECO:0000313" key="2">
    <source>
        <dbReference type="EMBL" id="CAG7617068.1"/>
    </source>
</evidence>
<proteinExistence type="predicted"/>
<keyword evidence="3" id="KW-1185">Reference proteome</keyword>
<organism evidence="2 3">
    <name type="scientific">Paenibacillus solanacearum</name>
    <dbReference type="NCBI Taxonomy" id="2048548"/>
    <lineage>
        <taxon>Bacteria</taxon>
        <taxon>Bacillati</taxon>
        <taxon>Bacillota</taxon>
        <taxon>Bacilli</taxon>
        <taxon>Bacillales</taxon>
        <taxon>Paenibacillaceae</taxon>
        <taxon>Paenibacillus</taxon>
    </lineage>
</organism>
<keyword evidence="1" id="KW-0472">Membrane</keyword>
<accession>A0A916K1A3</accession>